<evidence type="ECO:0000313" key="3">
    <source>
        <dbReference type="Proteomes" id="UP001319200"/>
    </source>
</evidence>
<evidence type="ECO:0008006" key="4">
    <source>
        <dbReference type="Google" id="ProtNLM"/>
    </source>
</evidence>
<name>A0AAP2DIQ6_9BACT</name>
<evidence type="ECO:0000256" key="1">
    <source>
        <dbReference type="SAM" id="SignalP"/>
    </source>
</evidence>
<evidence type="ECO:0000313" key="2">
    <source>
        <dbReference type="EMBL" id="MBT1697055.1"/>
    </source>
</evidence>
<proteinExistence type="predicted"/>
<feature type="signal peptide" evidence="1">
    <location>
        <begin position="1"/>
        <end position="19"/>
    </location>
</feature>
<organism evidence="2 3">
    <name type="scientific">Chryseosolibacter histidini</name>
    <dbReference type="NCBI Taxonomy" id="2782349"/>
    <lineage>
        <taxon>Bacteria</taxon>
        <taxon>Pseudomonadati</taxon>
        <taxon>Bacteroidota</taxon>
        <taxon>Cytophagia</taxon>
        <taxon>Cytophagales</taxon>
        <taxon>Chryseotaleaceae</taxon>
        <taxon>Chryseosolibacter</taxon>
    </lineage>
</organism>
<dbReference type="Proteomes" id="UP001319200">
    <property type="component" value="Unassembled WGS sequence"/>
</dbReference>
<feature type="chain" id="PRO_5042989242" description="Outer membrane protein beta-barrel domain-containing protein" evidence="1">
    <location>
        <begin position="20"/>
        <end position="364"/>
    </location>
</feature>
<sequence length="364" mass="40883">MKFFLFTFLALGLCHALLAQNLSPGFVVTSKGDTIRGFIVDGTDAELSPGITFKKLDGDKGEVKYLPKDLVSFGFNNGRIFRSFSFATQNDSVYIFAKRDVEGKVSMFTYARPEENRPEILLTNNSSGRTFHLTPPKKLKIDQNGKSRAGQSFEYLGLLNLAKGVQTNYTSSNVSYHEKSIRKDILAYNQQYANDFPVYRYRPQPAFFYDITAGFSLYNGVGTDFRMAFYGGRTFPELSRKMALIRGVSYRYSSLSEPRRYIRNNSDNFRQQFLSAIPVGLYMQTDTSPVRFYAYGGIGLGLAIETNYHVVNYQDMGNEQEMGFFPALNLGAGVKIKAGSTFIIAELTPPGNRKGLFLNLGLSF</sequence>
<dbReference type="EMBL" id="JAHESF010000007">
    <property type="protein sequence ID" value="MBT1697055.1"/>
    <property type="molecule type" value="Genomic_DNA"/>
</dbReference>
<reference evidence="2 3" key="1">
    <citation type="submission" date="2021-05" db="EMBL/GenBank/DDBJ databases">
        <title>A Polyphasic approach of four new species of the genus Ohtaekwangia: Ohtaekwangia histidinii sp. nov., Ohtaekwangia cretensis sp. nov., Ohtaekwangia indiensis sp. nov., Ohtaekwangia reichenbachii sp. nov. from diverse environment.</title>
        <authorList>
            <person name="Octaviana S."/>
        </authorList>
    </citation>
    <scope>NUCLEOTIDE SEQUENCE [LARGE SCALE GENOMIC DNA]</scope>
    <source>
        <strain evidence="2 3">PWU4</strain>
    </source>
</reference>
<dbReference type="RefSeq" id="WP_254162747.1">
    <property type="nucleotide sequence ID" value="NZ_JAHESF010000007.1"/>
</dbReference>
<comment type="caution">
    <text evidence="2">The sequence shown here is derived from an EMBL/GenBank/DDBJ whole genome shotgun (WGS) entry which is preliminary data.</text>
</comment>
<gene>
    <name evidence="2" type="ORF">KK083_09230</name>
</gene>
<accession>A0AAP2DIQ6</accession>
<dbReference type="AlphaFoldDB" id="A0AAP2DIQ6"/>
<keyword evidence="1" id="KW-0732">Signal</keyword>
<protein>
    <recommendedName>
        <fullName evidence="4">Outer membrane protein beta-barrel domain-containing protein</fullName>
    </recommendedName>
</protein>
<keyword evidence="3" id="KW-1185">Reference proteome</keyword>